<evidence type="ECO:0000313" key="2">
    <source>
        <dbReference type="Proteomes" id="UP001201463"/>
    </source>
</evidence>
<sequence length="189" mass="20388">MAFVVHCGRCRLPASRCGLLLAQWQRAAARQGAFVHEEALSRLPTLAPELLACLGLAEPGQALGWLRAGREGASMALSLQMLAWTTPLPTLPPRTWQAMANEAHAAGLPPGLARRVVTGASLAQWLGALTGQHMRSPADAHLGRWVRGRTALRLLPCLRPVGADPDHDAIRRMLDGLAPDDWLLVNAVW</sequence>
<protein>
    <recommendedName>
        <fullName evidence="3">Type III secretion protein HrpB4</fullName>
    </recommendedName>
</protein>
<dbReference type="EMBL" id="JAJTWT010000004">
    <property type="protein sequence ID" value="MCE4537846.1"/>
    <property type="molecule type" value="Genomic_DNA"/>
</dbReference>
<name>A0ABS8XH60_9BURK</name>
<reference evidence="1 2" key="1">
    <citation type="submission" date="2021-12" db="EMBL/GenBank/DDBJ databases">
        <title>Genome seq of p7.</title>
        <authorList>
            <person name="Seo T."/>
        </authorList>
    </citation>
    <scope>NUCLEOTIDE SEQUENCE [LARGE SCALE GENOMIC DNA]</scope>
    <source>
        <strain evidence="1 2">P7</strain>
    </source>
</reference>
<dbReference type="RefSeq" id="WP_233392092.1">
    <property type="nucleotide sequence ID" value="NZ_JAJTWT010000004.1"/>
</dbReference>
<evidence type="ECO:0008006" key="3">
    <source>
        <dbReference type="Google" id="ProtNLM"/>
    </source>
</evidence>
<comment type="caution">
    <text evidence="1">The sequence shown here is derived from an EMBL/GenBank/DDBJ whole genome shotgun (WGS) entry which is preliminary data.</text>
</comment>
<evidence type="ECO:0000313" key="1">
    <source>
        <dbReference type="EMBL" id="MCE4537846.1"/>
    </source>
</evidence>
<accession>A0ABS8XH60</accession>
<gene>
    <name evidence="1" type="ORF">LXT12_11350</name>
</gene>
<dbReference type="Proteomes" id="UP001201463">
    <property type="component" value="Unassembled WGS sequence"/>
</dbReference>
<organism evidence="1 2">
    <name type="scientific">Pelomonas caseinilytica</name>
    <dbReference type="NCBI Taxonomy" id="2906763"/>
    <lineage>
        <taxon>Bacteria</taxon>
        <taxon>Pseudomonadati</taxon>
        <taxon>Pseudomonadota</taxon>
        <taxon>Betaproteobacteria</taxon>
        <taxon>Burkholderiales</taxon>
        <taxon>Sphaerotilaceae</taxon>
        <taxon>Roseateles</taxon>
    </lineage>
</organism>
<proteinExistence type="predicted"/>
<keyword evidence="2" id="KW-1185">Reference proteome</keyword>